<evidence type="ECO:0000256" key="1">
    <source>
        <dbReference type="SAM" id="Phobius"/>
    </source>
</evidence>
<sequence>MLTKKTKKIIYFSILNVLGLLFAYWLFTLKTPILAASKENFTSVSSGVMSNSNNVWAICNVGSKANENGGSKNLYSNSYLSKMNFSDSKNLSVVTNFPIFSQSNIQNVLPLGSNVWVSDYDNAAVRIINSTSGSIIQNVSVGRAPIGMAFDGTNVWVCNYSDSTCTVISEGDGSIISTTPIGDGPFCVLFDSQYIWISCVNGEVFVINPSSFSLKNKFSPGGQLTRMTCLNNSVYVLCTNQGSNVGLYSLIKMGSDQIQNTINLTNSSGSQDIYVDVTNDGKNIYVLSVGGNVLCVQSDGTYVREFAVGLQGSFINILGGNVFVLDATNNKVAVYSTFGKNIVSSLPTIVSA</sequence>
<dbReference type="PANTHER" id="PTHR47197">
    <property type="entry name" value="PROTEIN NIRF"/>
    <property type="match status" value="1"/>
</dbReference>
<dbReference type="InterPro" id="IPR051200">
    <property type="entry name" value="Host-pathogen_enzymatic-act"/>
</dbReference>
<evidence type="ECO:0008006" key="3">
    <source>
        <dbReference type="Google" id="ProtNLM"/>
    </source>
</evidence>
<proteinExistence type="predicted"/>
<dbReference type="AlphaFoldDB" id="A0A6C0KUC7"/>
<keyword evidence="1" id="KW-1133">Transmembrane helix</keyword>
<dbReference type="Gene3D" id="2.130.10.10">
    <property type="entry name" value="YVTN repeat-like/Quinoprotein amine dehydrogenase"/>
    <property type="match status" value="1"/>
</dbReference>
<protein>
    <recommendedName>
        <fullName evidence="3">SMP-30/Gluconolactonase/LRE-like region domain-containing protein</fullName>
    </recommendedName>
</protein>
<accession>A0A6C0KUC7</accession>
<dbReference type="InterPro" id="IPR015943">
    <property type="entry name" value="WD40/YVTN_repeat-like_dom_sf"/>
</dbReference>
<name>A0A6C0KUC7_9ZZZZ</name>
<reference evidence="2" key="1">
    <citation type="journal article" date="2020" name="Nature">
        <title>Giant virus diversity and host interactions through global metagenomics.</title>
        <authorList>
            <person name="Schulz F."/>
            <person name="Roux S."/>
            <person name="Paez-Espino D."/>
            <person name="Jungbluth S."/>
            <person name="Walsh D.A."/>
            <person name="Denef V.J."/>
            <person name="McMahon K.D."/>
            <person name="Konstantinidis K.T."/>
            <person name="Eloe-Fadrosh E.A."/>
            <person name="Kyrpides N.C."/>
            <person name="Woyke T."/>
        </authorList>
    </citation>
    <scope>NUCLEOTIDE SEQUENCE</scope>
    <source>
        <strain evidence="2">GVMAG-S-3300013014-136</strain>
    </source>
</reference>
<keyword evidence="1" id="KW-0472">Membrane</keyword>
<dbReference type="PANTHER" id="PTHR47197:SF3">
    <property type="entry name" value="DIHYDRO-HEME D1 DEHYDROGENASE"/>
    <property type="match status" value="1"/>
</dbReference>
<dbReference type="SUPFAM" id="SSF50969">
    <property type="entry name" value="YVTN repeat-like/Quinoprotein amine dehydrogenase"/>
    <property type="match status" value="1"/>
</dbReference>
<dbReference type="InterPro" id="IPR011044">
    <property type="entry name" value="Quino_amine_DH_bsu"/>
</dbReference>
<organism evidence="2">
    <name type="scientific">viral metagenome</name>
    <dbReference type="NCBI Taxonomy" id="1070528"/>
    <lineage>
        <taxon>unclassified sequences</taxon>
        <taxon>metagenomes</taxon>
        <taxon>organismal metagenomes</taxon>
    </lineage>
</organism>
<evidence type="ECO:0000313" key="2">
    <source>
        <dbReference type="EMBL" id="QHU20064.1"/>
    </source>
</evidence>
<feature type="transmembrane region" description="Helical" evidence="1">
    <location>
        <begin position="9"/>
        <end position="27"/>
    </location>
</feature>
<dbReference type="EMBL" id="MN740961">
    <property type="protein sequence ID" value="QHU20064.1"/>
    <property type="molecule type" value="Genomic_DNA"/>
</dbReference>
<keyword evidence="1" id="KW-0812">Transmembrane</keyword>